<dbReference type="Proteomes" id="UP000244336">
    <property type="component" value="Chromosome 8"/>
</dbReference>
<proteinExistence type="predicted"/>
<evidence type="ECO:0008006" key="4">
    <source>
        <dbReference type="Google" id="ProtNLM"/>
    </source>
</evidence>
<evidence type="ECO:0000313" key="3">
    <source>
        <dbReference type="Proteomes" id="UP000244336"/>
    </source>
</evidence>
<accession>A0A2T7CQP9</accession>
<evidence type="ECO:0000313" key="2">
    <source>
        <dbReference type="EMBL" id="PUZ45648.1"/>
    </source>
</evidence>
<dbReference type="AlphaFoldDB" id="A0A2T7CQP9"/>
<feature type="signal peptide" evidence="1">
    <location>
        <begin position="1"/>
        <end position="25"/>
    </location>
</feature>
<dbReference type="Gramene" id="PUZ45648">
    <property type="protein sequence ID" value="PUZ45648"/>
    <property type="gene ID" value="GQ55_8G241900"/>
</dbReference>
<sequence>MAARKNLLLMAVLLLSAVAVHSVEAAAAAGGGEVGGEGYADPVAAGGYALCRPGCPDAFWDCNDWCSKNGYKNGGVCVPPLRQQCCCYGASV</sequence>
<protein>
    <recommendedName>
        <fullName evidence="4">Knottin scorpion toxin-like domain-containing protein</fullName>
    </recommendedName>
</protein>
<feature type="chain" id="PRO_5015414268" description="Knottin scorpion toxin-like domain-containing protein" evidence="1">
    <location>
        <begin position="26"/>
        <end position="92"/>
    </location>
</feature>
<gene>
    <name evidence="2" type="ORF">GQ55_8G241900</name>
</gene>
<organism evidence="2 3">
    <name type="scientific">Panicum hallii var. hallii</name>
    <dbReference type="NCBI Taxonomy" id="1504633"/>
    <lineage>
        <taxon>Eukaryota</taxon>
        <taxon>Viridiplantae</taxon>
        <taxon>Streptophyta</taxon>
        <taxon>Embryophyta</taxon>
        <taxon>Tracheophyta</taxon>
        <taxon>Spermatophyta</taxon>
        <taxon>Magnoliopsida</taxon>
        <taxon>Liliopsida</taxon>
        <taxon>Poales</taxon>
        <taxon>Poaceae</taxon>
        <taxon>PACMAD clade</taxon>
        <taxon>Panicoideae</taxon>
        <taxon>Panicodae</taxon>
        <taxon>Paniceae</taxon>
        <taxon>Panicinae</taxon>
        <taxon>Panicum</taxon>
        <taxon>Panicum sect. Panicum</taxon>
    </lineage>
</organism>
<dbReference type="EMBL" id="CM009756">
    <property type="protein sequence ID" value="PUZ45648.1"/>
    <property type="molecule type" value="Genomic_DNA"/>
</dbReference>
<keyword evidence="3" id="KW-1185">Reference proteome</keyword>
<keyword evidence="1" id="KW-0732">Signal</keyword>
<name>A0A2T7CQP9_9POAL</name>
<dbReference type="OrthoDB" id="665214at2759"/>
<evidence type="ECO:0000256" key="1">
    <source>
        <dbReference type="SAM" id="SignalP"/>
    </source>
</evidence>
<reference evidence="2 3" key="1">
    <citation type="submission" date="2018-04" db="EMBL/GenBank/DDBJ databases">
        <title>WGS assembly of Panicum hallii var. hallii HAL2.</title>
        <authorList>
            <person name="Lovell J."/>
            <person name="Jenkins J."/>
            <person name="Lowry D."/>
            <person name="Mamidi S."/>
            <person name="Sreedasyam A."/>
            <person name="Weng X."/>
            <person name="Barry K."/>
            <person name="Bonette J."/>
            <person name="Campitelli B."/>
            <person name="Daum C."/>
            <person name="Gordon S."/>
            <person name="Gould B."/>
            <person name="Lipzen A."/>
            <person name="MacQueen A."/>
            <person name="Palacio-Mejia J."/>
            <person name="Plott C."/>
            <person name="Shakirov E."/>
            <person name="Shu S."/>
            <person name="Yoshinaga Y."/>
            <person name="Zane M."/>
            <person name="Rokhsar D."/>
            <person name="Grimwood J."/>
            <person name="Schmutz J."/>
            <person name="Juenger T."/>
        </authorList>
    </citation>
    <scope>NUCLEOTIDE SEQUENCE [LARGE SCALE GENOMIC DNA]</scope>
    <source>
        <strain evidence="3">cv. HAL2</strain>
    </source>
</reference>